<sequence length="183" mass="21107">MHYRDWGEPPFNGGFLYNGGRLYMDMGHLEYASPECVKLFELVAYDRAIDFLVVKILNDLQVSEELSFIKNNVDHLTGATFGCHENYQLLRSVPFYKHVIPTLMPFFVTRQIYAGAGRVGGHDEVADINQVGHEASDFIGFQISQRADHIVAEVYEWIQFSRAIINTRDEPLADHNKYRRLHL</sequence>
<dbReference type="GO" id="GO:0008233">
    <property type="term" value="F:peptidase activity"/>
    <property type="evidence" value="ECO:0007669"/>
    <property type="project" value="TreeGrafter"/>
</dbReference>
<dbReference type="GO" id="GO:0019941">
    <property type="term" value="P:modification-dependent protein catabolic process"/>
    <property type="evidence" value="ECO:0007669"/>
    <property type="project" value="InterPro"/>
</dbReference>
<dbReference type="PANTHER" id="PTHR42307:SF2">
    <property type="entry name" value="PUP DEAMIDASE_DEPUPYLASE"/>
    <property type="match status" value="1"/>
</dbReference>
<accession>A0A382BX07</accession>
<protein>
    <submittedName>
        <fullName evidence="1">Uncharacterized protein</fullName>
    </submittedName>
</protein>
<dbReference type="PANTHER" id="PTHR42307">
    <property type="entry name" value="PUP DEAMIDASE/DEPUPYLASE"/>
    <property type="match status" value="1"/>
</dbReference>
<gene>
    <name evidence="1" type="ORF">METZ01_LOCUS171192</name>
</gene>
<dbReference type="Pfam" id="PF03136">
    <property type="entry name" value="Pup_ligase"/>
    <property type="match status" value="1"/>
</dbReference>
<proteinExistence type="predicted"/>
<dbReference type="GO" id="GO:0016811">
    <property type="term" value="F:hydrolase activity, acting on carbon-nitrogen (but not peptide) bonds, in linear amides"/>
    <property type="evidence" value="ECO:0007669"/>
    <property type="project" value="TreeGrafter"/>
</dbReference>
<name>A0A382BX07_9ZZZZ</name>
<dbReference type="AlphaFoldDB" id="A0A382BX07"/>
<dbReference type="EMBL" id="UINC01031771">
    <property type="protein sequence ID" value="SVB18338.1"/>
    <property type="molecule type" value="Genomic_DNA"/>
</dbReference>
<dbReference type="GO" id="GO:0005524">
    <property type="term" value="F:ATP binding"/>
    <property type="evidence" value="ECO:0007669"/>
    <property type="project" value="TreeGrafter"/>
</dbReference>
<dbReference type="GO" id="GO:0070490">
    <property type="term" value="P:protein pupylation"/>
    <property type="evidence" value="ECO:0007669"/>
    <property type="project" value="TreeGrafter"/>
</dbReference>
<reference evidence="1" key="1">
    <citation type="submission" date="2018-05" db="EMBL/GenBank/DDBJ databases">
        <authorList>
            <person name="Lanie J.A."/>
            <person name="Ng W.-L."/>
            <person name="Kazmierczak K.M."/>
            <person name="Andrzejewski T.M."/>
            <person name="Davidsen T.M."/>
            <person name="Wayne K.J."/>
            <person name="Tettelin H."/>
            <person name="Glass J.I."/>
            <person name="Rusch D."/>
            <person name="Podicherti R."/>
            <person name="Tsui H.-C.T."/>
            <person name="Winkler M.E."/>
        </authorList>
    </citation>
    <scope>NUCLEOTIDE SEQUENCE</scope>
</reference>
<dbReference type="InterPro" id="IPR004347">
    <property type="entry name" value="Pup_ligase/deamidase"/>
</dbReference>
<dbReference type="GO" id="GO:0010498">
    <property type="term" value="P:proteasomal protein catabolic process"/>
    <property type="evidence" value="ECO:0007669"/>
    <property type="project" value="InterPro"/>
</dbReference>
<organism evidence="1">
    <name type="scientific">marine metagenome</name>
    <dbReference type="NCBI Taxonomy" id="408172"/>
    <lineage>
        <taxon>unclassified sequences</taxon>
        <taxon>metagenomes</taxon>
        <taxon>ecological metagenomes</taxon>
    </lineage>
</organism>
<feature type="non-terminal residue" evidence="1">
    <location>
        <position position="183"/>
    </location>
</feature>
<evidence type="ECO:0000313" key="1">
    <source>
        <dbReference type="EMBL" id="SVB18338.1"/>
    </source>
</evidence>